<name>A0A430BEW2_SPHYA</name>
<proteinExistence type="predicted"/>
<comment type="caution">
    <text evidence="2">The sequence shown here is derived from an EMBL/GenBank/DDBJ whole genome shotgun (WGS) entry which is preliminary data.</text>
</comment>
<accession>A0A430BEW2</accession>
<dbReference type="Pfam" id="PF01656">
    <property type="entry name" value="CbiA"/>
    <property type="match status" value="1"/>
</dbReference>
<dbReference type="InterPro" id="IPR002586">
    <property type="entry name" value="CobQ/CobB/MinD/ParA_Nub-bd_dom"/>
</dbReference>
<organism evidence="2 3">
    <name type="scientific">Sphingobium yanoikuyae</name>
    <name type="common">Sphingomonas yanoikuyae</name>
    <dbReference type="NCBI Taxonomy" id="13690"/>
    <lineage>
        <taxon>Bacteria</taxon>
        <taxon>Pseudomonadati</taxon>
        <taxon>Pseudomonadota</taxon>
        <taxon>Alphaproteobacteria</taxon>
        <taxon>Sphingomonadales</taxon>
        <taxon>Sphingomonadaceae</taxon>
        <taxon>Sphingobium</taxon>
    </lineage>
</organism>
<evidence type="ECO:0000313" key="2">
    <source>
        <dbReference type="EMBL" id="RSU47575.1"/>
    </source>
</evidence>
<dbReference type="EMBL" id="QRAL01000050">
    <property type="protein sequence ID" value="RSU47575.1"/>
    <property type="molecule type" value="Genomic_DNA"/>
</dbReference>
<evidence type="ECO:0000259" key="1">
    <source>
        <dbReference type="Pfam" id="PF01656"/>
    </source>
</evidence>
<dbReference type="AlphaFoldDB" id="A0A430BEW2"/>
<gene>
    <name evidence="2" type="ORF">DAH51_24800</name>
</gene>
<dbReference type="Gene3D" id="3.40.50.300">
    <property type="entry name" value="P-loop containing nucleotide triphosphate hydrolases"/>
    <property type="match status" value="1"/>
</dbReference>
<dbReference type="RefSeq" id="WP_126000028.1">
    <property type="nucleotide sequence ID" value="NZ_QRAL01000050.1"/>
</dbReference>
<dbReference type="InterPro" id="IPR027417">
    <property type="entry name" value="P-loop_NTPase"/>
</dbReference>
<dbReference type="SUPFAM" id="SSF52540">
    <property type="entry name" value="P-loop containing nucleoside triphosphate hydrolases"/>
    <property type="match status" value="1"/>
</dbReference>
<reference evidence="2 3" key="1">
    <citation type="submission" date="2018-07" db="EMBL/GenBank/DDBJ databases">
        <title>Genomic and Epidemiologic Investigation of an Indolent Hospital Outbreak.</title>
        <authorList>
            <person name="Johnson R.C."/>
            <person name="Deming C."/>
            <person name="Conlan S."/>
            <person name="Zellmer C.J."/>
            <person name="Michelin A.V."/>
            <person name="Lee-Lin S."/>
            <person name="Thomas P.J."/>
            <person name="Park M."/>
            <person name="Weingarten R.A."/>
            <person name="Less J."/>
            <person name="Dekker J.P."/>
            <person name="Frank K.M."/>
            <person name="Musser K.A."/>
            <person name="Mcquiston J.R."/>
            <person name="Henderson D.K."/>
            <person name="Lau A.F."/>
            <person name="Palmore T.N."/>
            <person name="Segre J.A."/>
        </authorList>
    </citation>
    <scope>NUCLEOTIDE SEQUENCE [LARGE SCALE GENOMIC DNA]</scope>
    <source>
        <strain evidence="2 3">SK-NIH.Env6_1116</strain>
    </source>
</reference>
<sequence>MSAKAGSIYPEFPPIASPSPLPIIIVGGDKGGIGKSLVARILATLLRSAAYQVMGFDCDARNAHLDRYYRDVMPVTRAYLRHTNGWGLLLDAWENSPNEAVLLVDLPGNVGDSVECEMHRVHRAVSMLNREILHIWVLDEEEDGITLLDRVKEFAPPQKTLVVMNGRFGDSPRAFVLWHESELREILLAGGAAEAFIPSLQIRPRTKIARARCPFDDLSTLKLNISEQVDFEIWWEGVVRAFRPFFMQSGFIL</sequence>
<dbReference type="Proteomes" id="UP000287401">
    <property type="component" value="Unassembled WGS sequence"/>
</dbReference>
<evidence type="ECO:0000313" key="3">
    <source>
        <dbReference type="Proteomes" id="UP000287401"/>
    </source>
</evidence>
<feature type="domain" description="CobQ/CobB/MinD/ParA nucleotide binding" evidence="1">
    <location>
        <begin position="24"/>
        <end position="64"/>
    </location>
</feature>
<protein>
    <recommendedName>
        <fullName evidence="1">CobQ/CobB/MinD/ParA nucleotide binding domain-containing protein</fullName>
    </recommendedName>
</protein>